<keyword evidence="2" id="KW-0812">Transmembrane</keyword>
<gene>
    <name evidence="4" type="ORF">C1SCF055_LOCUS38950</name>
</gene>
<dbReference type="SMART" id="SM01411">
    <property type="entry name" value="Ephrin_rec_like"/>
    <property type="match status" value="8"/>
</dbReference>
<evidence type="ECO:0000259" key="3">
    <source>
        <dbReference type="PROSITE" id="PS50026"/>
    </source>
</evidence>
<dbReference type="EMBL" id="CAMXCT020006135">
    <property type="protein sequence ID" value="CAL1167394.1"/>
    <property type="molecule type" value="Genomic_DNA"/>
</dbReference>
<dbReference type="Gene3D" id="2.10.50.10">
    <property type="entry name" value="Tumor Necrosis Factor Receptor, subunit A, domain 2"/>
    <property type="match status" value="4"/>
</dbReference>
<feature type="transmembrane region" description="Helical" evidence="2">
    <location>
        <begin position="1120"/>
        <end position="1141"/>
    </location>
</feature>
<evidence type="ECO:0000256" key="1">
    <source>
        <dbReference type="PROSITE-ProRule" id="PRU00076"/>
    </source>
</evidence>
<keyword evidence="2" id="KW-0472">Membrane</keyword>
<dbReference type="InterPro" id="IPR000742">
    <property type="entry name" value="EGF"/>
</dbReference>
<feature type="transmembrane region" description="Helical" evidence="2">
    <location>
        <begin position="1230"/>
        <end position="1251"/>
    </location>
</feature>
<keyword evidence="2" id="KW-1133">Transmembrane helix</keyword>
<dbReference type="Pfam" id="PF07699">
    <property type="entry name" value="Ephrin_rec_like"/>
    <property type="match status" value="2"/>
</dbReference>
<reference evidence="5" key="2">
    <citation type="submission" date="2024-04" db="EMBL/GenBank/DDBJ databases">
        <authorList>
            <person name="Chen Y."/>
            <person name="Shah S."/>
            <person name="Dougan E. K."/>
            <person name="Thang M."/>
            <person name="Chan C."/>
        </authorList>
    </citation>
    <scope>NUCLEOTIDE SEQUENCE [LARGE SCALE GENOMIC DNA]</scope>
</reference>
<evidence type="ECO:0000256" key="2">
    <source>
        <dbReference type="SAM" id="Phobius"/>
    </source>
</evidence>
<reference evidence="4" key="1">
    <citation type="submission" date="2022-10" db="EMBL/GenBank/DDBJ databases">
        <authorList>
            <person name="Chen Y."/>
            <person name="Dougan E. K."/>
            <person name="Chan C."/>
            <person name="Rhodes N."/>
            <person name="Thang M."/>
        </authorList>
    </citation>
    <scope>NUCLEOTIDE SEQUENCE</scope>
</reference>
<organism evidence="4">
    <name type="scientific">Cladocopium goreaui</name>
    <dbReference type="NCBI Taxonomy" id="2562237"/>
    <lineage>
        <taxon>Eukaryota</taxon>
        <taxon>Sar</taxon>
        <taxon>Alveolata</taxon>
        <taxon>Dinophyceae</taxon>
        <taxon>Suessiales</taxon>
        <taxon>Symbiodiniaceae</taxon>
        <taxon>Cladocopium</taxon>
    </lineage>
</organism>
<sequence length="1345" mass="146054">MDQAWIVAMDANTNQMAGTCATLMNEIKGCCRAHAGHNSSRFPIDGIWSSLDLRPTAAFSWQPGDGDHSLAEVHWEVQTQKPGRQQFRFAHTRKMAEQNFPSQQEAWALSCTSDERWTEVLSNVDQAWLVWCQDIETWLTRNGILDQGRPERPLGSAPRVQTSTHAMGPLQPLAERKLRRWIRRLQEARKFSHLGYQLNPGLQKKLESTRDVPAPEKQAVRQAAFGLAERLAHGRFAQILQTCENIGRWPTQVRPTAYRIWAAIRLQHCKSFVEGLLCQDQAGCNGLAAQDLLLTMENKYQAQDWPYAMALDLQKAFDTTDWTVTEEEQKRSDKVAQVARRIALLPTAKAFRNSVAVSVLAPTASWGALFNGRCPTKQECQAYAQTWRCAVQGFDHPGGHDSRDLTAVMAMGHCSDLLFLSTQRFMTALHKWALRPNQIAINSAPIKALQAAVQRLQGSWTPEELIDKLRSFARSASGDQVAVLCGGITTDAHIEGLREFCPDCPDEKIAPWQGPLCGGHRPVRTPARSCAALLFWPLHRLRVPVCGFSFNNTTMGWHFLDCDGDGDMDLVRSRKHGSADYYLRLQACEHKEDGSLHCDDDFRCLGTDFSLWNPSAFAGFGMAVAIGVGSEDGRLKILAAHQSQRHPVLWTAGFCKPSDSCNQKGTCIARQVNCECNPGYESKDCSRCEPQYYTASLDGRHMRSCEECPGEVGGQVCYGRGRCFDDDVAAKAVTEDPHQILLSCEADFYGVDEDGRTTCVDGFCPAGTEERDGGCYPCDEGSSSLAGLPCTKCPLGTYSEAGNSSCLECPPGTISDSEGASACDACLAGKYEVKRQSCADCTVGTFSFAGDGSCTKCSAGTVAPKQGGSTCALCPRGKYSQEGSARCDPCPRGTVSESGSGNCSACDAGRFSQDLLTCEPCPGGTFAPRGSPKCQQCSQGKYSGIGSESCRDCPPGTISNSQGASECVRCPPGRGEFNRQACIDCPVGTISFGGNGSCTKCSAGTVAPKQGGSTCDRCPEGTYSEEAAAKCTPCDPGTVASAASGNCSECTAGRFSKDLTTCEQCPAGKYASLRSFQCTGCPSNHVAKPGSGKCESCESRIIRSTPDATKQSCQPESMDLILAVISAIASSCFCFLCLLGFHGRIALADISAQGEKNVITTVNSHFLMKSWCPQVTFAGTGVPHLDGTSSKVKALSSFQLTLHGKSEKPLDTSMGHVTVKFPRAYLQIGLWRCPLLGWCLLFGAAAAAAMIQLEWSLILLVAGLGILVGGLAFVWRQRQGRFGSPLSKRHRQFLRECHLPPKRCERGPDRSMTAGQLHDFVQWPGSVLRILPSIFERWVWLWVAS</sequence>
<dbReference type="Proteomes" id="UP001152797">
    <property type="component" value="Unassembled WGS sequence"/>
</dbReference>
<dbReference type="EMBL" id="CAMXCT030006135">
    <property type="protein sequence ID" value="CAL4801331.1"/>
    <property type="molecule type" value="Genomic_DNA"/>
</dbReference>
<dbReference type="InterPro" id="IPR009030">
    <property type="entry name" value="Growth_fac_rcpt_cys_sf"/>
</dbReference>
<dbReference type="InterPro" id="IPR011641">
    <property type="entry name" value="Tyr-kin_ephrin_A/B_rcpt-like"/>
</dbReference>
<feature type="domain" description="EGF-like" evidence="3">
    <location>
        <begin position="651"/>
        <end position="686"/>
    </location>
</feature>
<dbReference type="PANTHER" id="PTHR46967:SF1">
    <property type="entry name" value="KERATIN-ASSOCIATED PROTEIN 16-1-LIKE"/>
    <property type="match status" value="1"/>
</dbReference>
<feature type="transmembrane region" description="Helical" evidence="2">
    <location>
        <begin position="1257"/>
        <end position="1275"/>
    </location>
</feature>
<comment type="caution">
    <text evidence="1">Lacks conserved residue(s) required for the propagation of feature annotation.</text>
</comment>
<evidence type="ECO:0000313" key="5">
    <source>
        <dbReference type="EMBL" id="CAL1167394.1"/>
    </source>
</evidence>
<proteinExistence type="predicted"/>
<evidence type="ECO:0000313" key="6">
    <source>
        <dbReference type="EMBL" id="CAL4801331.1"/>
    </source>
</evidence>
<keyword evidence="7" id="KW-1185">Reference proteome</keyword>
<feature type="disulfide bond" evidence="1">
    <location>
        <begin position="676"/>
        <end position="685"/>
    </location>
</feature>
<dbReference type="SUPFAM" id="SSF57184">
    <property type="entry name" value="Growth factor receptor domain"/>
    <property type="match status" value="2"/>
</dbReference>
<keyword evidence="1" id="KW-0245">EGF-like domain</keyword>
<keyword evidence="1" id="KW-1015">Disulfide bond</keyword>
<name>A0A9P1DPC9_9DINO</name>
<dbReference type="PROSITE" id="PS50026">
    <property type="entry name" value="EGF_3"/>
    <property type="match status" value="1"/>
</dbReference>
<dbReference type="EMBL" id="CAMXCT010006135">
    <property type="protein sequence ID" value="CAI4014019.1"/>
    <property type="molecule type" value="Genomic_DNA"/>
</dbReference>
<comment type="caution">
    <text evidence="4">The sequence shown here is derived from an EMBL/GenBank/DDBJ whole genome shotgun (WGS) entry which is preliminary data.</text>
</comment>
<evidence type="ECO:0000313" key="7">
    <source>
        <dbReference type="Proteomes" id="UP001152797"/>
    </source>
</evidence>
<evidence type="ECO:0000313" key="4">
    <source>
        <dbReference type="EMBL" id="CAI4014019.1"/>
    </source>
</evidence>
<accession>A0A9P1DPC9</accession>
<dbReference type="OrthoDB" id="418286at2759"/>
<dbReference type="PANTHER" id="PTHR46967">
    <property type="entry name" value="INSULIN-LIKE GROWTH FACTOR BINDING PROTEIN,N-TERMINAL"/>
    <property type="match status" value="1"/>
</dbReference>
<protein>
    <submittedName>
        <fullName evidence="6">Extracellular matrix protein FRAS1</fullName>
    </submittedName>
</protein>